<feature type="transmembrane region" description="Helical" evidence="1">
    <location>
        <begin position="71"/>
        <end position="88"/>
    </location>
</feature>
<dbReference type="Proteomes" id="UP000465035">
    <property type="component" value="Chromosome"/>
</dbReference>
<sequence length="111" mass="13312">MRSSTKDYTRRLFWQVNWRFGIMGLVLYWLFKDKSGWHRQNGVKRLFGWTFFAFFILLFGVPLLFVSVAKLVLYIVLLAVCSVGYGQWAQRYFDHKVKTDQKEIFGSEKHF</sequence>
<accession>A0A6P1EBZ6</accession>
<dbReference type="RefSeq" id="WP_035444144.1">
    <property type="nucleotide sequence ID" value="NZ_CABKOL010000106.1"/>
</dbReference>
<evidence type="ECO:0000313" key="2">
    <source>
        <dbReference type="EMBL" id="QHB53125.1"/>
    </source>
</evidence>
<name>A0A6P1EBZ6_LENHI</name>
<organism evidence="2 3">
    <name type="scientific">Lentilactobacillus hilgardii</name>
    <name type="common">Lactobacillus hilgardii</name>
    <dbReference type="NCBI Taxonomy" id="1588"/>
    <lineage>
        <taxon>Bacteria</taxon>
        <taxon>Bacillati</taxon>
        <taxon>Bacillota</taxon>
        <taxon>Bacilli</taxon>
        <taxon>Lactobacillales</taxon>
        <taxon>Lactobacillaceae</taxon>
        <taxon>Lentilactobacillus</taxon>
    </lineage>
</organism>
<reference evidence="2 3" key="1">
    <citation type="submission" date="2019-12" db="EMBL/GenBank/DDBJ databases">
        <title>Lactobacillus hilgardii FLUB.</title>
        <authorList>
            <person name="Gustaw K."/>
        </authorList>
    </citation>
    <scope>NUCLEOTIDE SEQUENCE [LARGE SCALE GENOMIC DNA]</scope>
    <source>
        <strain evidence="2 3">FLUB</strain>
    </source>
</reference>
<protein>
    <submittedName>
        <fullName evidence="2">Uncharacterized protein</fullName>
    </submittedName>
</protein>
<keyword evidence="1" id="KW-0472">Membrane</keyword>
<feature type="transmembrane region" description="Helical" evidence="1">
    <location>
        <begin position="12"/>
        <end position="31"/>
    </location>
</feature>
<dbReference type="AlphaFoldDB" id="A0A6P1EBZ6"/>
<gene>
    <name evidence="2" type="ORF">GQR93_13465</name>
</gene>
<evidence type="ECO:0000256" key="1">
    <source>
        <dbReference type="SAM" id="Phobius"/>
    </source>
</evidence>
<keyword evidence="1" id="KW-1133">Transmembrane helix</keyword>
<dbReference type="EMBL" id="CP047121">
    <property type="protein sequence ID" value="QHB53125.1"/>
    <property type="molecule type" value="Genomic_DNA"/>
</dbReference>
<keyword evidence="1" id="KW-0812">Transmembrane</keyword>
<proteinExistence type="predicted"/>
<dbReference type="GeneID" id="69059385"/>
<evidence type="ECO:0000313" key="3">
    <source>
        <dbReference type="Proteomes" id="UP000465035"/>
    </source>
</evidence>
<feature type="transmembrane region" description="Helical" evidence="1">
    <location>
        <begin position="43"/>
        <end position="65"/>
    </location>
</feature>